<reference evidence="1 2" key="1">
    <citation type="journal article" date="2010" name="Nature">
        <title>Genome sequencing and analysis of the model grass Brachypodium distachyon.</title>
        <authorList>
            <consortium name="International Brachypodium Initiative"/>
        </authorList>
    </citation>
    <scope>NUCLEOTIDE SEQUENCE [LARGE SCALE GENOMIC DNA]</scope>
    <source>
        <strain evidence="1 2">Bd21</strain>
    </source>
</reference>
<evidence type="ECO:0000313" key="2">
    <source>
        <dbReference type="EnsemblPlants" id="PNT63927"/>
    </source>
</evidence>
<proteinExistence type="predicted"/>
<sequence length="127" mass="14398">MAKERSIDVQTSLGQKMLSVAKSQPMNSHFWKGLMWVKEILLQFGEFQISKGKTVCFGENKWCGDMALCYKLPRLFYIVQNKHVTVASALGATLGNTDAPKTARIGGWIPPDTRKYVSDTYRNDFLF</sequence>
<evidence type="ECO:0000313" key="3">
    <source>
        <dbReference type="Proteomes" id="UP000008810"/>
    </source>
</evidence>
<name>A0A2K2CPG0_BRADI</name>
<keyword evidence="3" id="KW-1185">Reference proteome</keyword>
<protein>
    <submittedName>
        <fullName evidence="1 2">Uncharacterized protein</fullName>
    </submittedName>
</protein>
<dbReference type="EMBL" id="CM000883">
    <property type="protein sequence ID" value="PNT63927.1"/>
    <property type="molecule type" value="Genomic_DNA"/>
</dbReference>
<dbReference type="InParanoid" id="A0A2K2CPG0"/>
<dbReference type="Gramene" id="PNT63927">
    <property type="protein sequence ID" value="PNT63927"/>
    <property type="gene ID" value="BRADI_4g22412v3"/>
</dbReference>
<evidence type="ECO:0000313" key="1">
    <source>
        <dbReference type="EMBL" id="PNT63927.1"/>
    </source>
</evidence>
<dbReference type="AlphaFoldDB" id="A0A2K2CPG0"/>
<gene>
    <name evidence="1" type="ORF">BRADI_4g22412v3</name>
</gene>
<dbReference type="OrthoDB" id="732682at2759"/>
<reference evidence="2" key="3">
    <citation type="submission" date="2018-08" db="UniProtKB">
        <authorList>
            <consortium name="EnsemblPlants"/>
        </authorList>
    </citation>
    <scope>IDENTIFICATION</scope>
    <source>
        <strain evidence="2">cv. Bd21</strain>
    </source>
</reference>
<reference evidence="1" key="2">
    <citation type="submission" date="2017-06" db="EMBL/GenBank/DDBJ databases">
        <title>WGS assembly of Brachypodium distachyon.</title>
        <authorList>
            <consortium name="The International Brachypodium Initiative"/>
            <person name="Lucas S."/>
            <person name="Harmon-Smith M."/>
            <person name="Lail K."/>
            <person name="Tice H."/>
            <person name="Grimwood J."/>
            <person name="Bruce D."/>
            <person name="Barry K."/>
            <person name="Shu S."/>
            <person name="Lindquist E."/>
            <person name="Wang M."/>
            <person name="Pitluck S."/>
            <person name="Vogel J.P."/>
            <person name="Garvin D.F."/>
            <person name="Mockler T.C."/>
            <person name="Schmutz J."/>
            <person name="Rokhsar D."/>
            <person name="Bevan M.W."/>
        </authorList>
    </citation>
    <scope>NUCLEOTIDE SEQUENCE</scope>
    <source>
        <strain evidence="1">Bd21</strain>
    </source>
</reference>
<dbReference type="EnsemblPlants" id="PNT63927">
    <property type="protein sequence ID" value="PNT63927"/>
    <property type="gene ID" value="BRADI_4g22412v3"/>
</dbReference>
<dbReference type="Proteomes" id="UP000008810">
    <property type="component" value="Chromosome 4"/>
</dbReference>
<accession>A0A2K2CPG0</accession>
<organism evidence="1">
    <name type="scientific">Brachypodium distachyon</name>
    <name type="common">Purple false brome</name>
    <name type="synonym">Trachynia distachya</name>
    <dbReference type="NCBI Taxonomy" id="15368"/>
    <lineage>
        <taxon>Eukaryota</taxon>
        <taxon>Viridiplantae</taxon>
        <taxon>Streptophyta</taxon>
        <taxon>Embryophyta</taxon>
        <taxon>Tracheophyta</taxon>
        <taxon>Spermatophyta</taxon>
        <taxon>Magnoliopsida</taxon>
        <taxon>Liliopsida</taxon>
        <taxon>Poales</taxon>
        <taxon>Poaceae</taxon>
        <taxon>BOP clade</taxon>
        <taxon>Pooideae</taxon>
        <taxon>Stipodae</taxon>
        <taxon>Brachypodieae</taxon>
        <taxon>Brachypodium</taxon>
    </lineage>
</organism>